<proteinExistence type="predicted"/>
<dbReference type="Gene3D" id="1.25.40.20">
    <property type="entry name" value="Ankyrin repeat-containing domain"/>
    <property type="match status" value="1"/>
</dbReference>
<dbReference type="OrthoDB" id="3281078at2"/>
<feature type="domain" description="Knr4/Smi1-like" evidence="1">
    <location>
        <begin position="33"/>
        <end position="154"/>
    </location>
</feature>
<dbReference type="Pfam" id="PF09346">
    <property type="entry name" value="SMI1_KNR4"/>
    <property type="match status" value="1"/>
</dbReference>
<comment type="caution">
    <text evidence="2">The sequence shown here is derived from an EMBL/GenBank/DDBJ whole genome shotgun (WGS) entry which is preliminary data.</text>
</comment>
<keyword evidence="3" id="KW-1185">Reference proteome</keyword>
<dbReference type="InterPro" id="IPR036770">
    <property type="entry name" value="Ankyrin_rpt-contain_sf"/>
</dbReference>
<evidence type="ECO:0000313" key="3">
    <source>
        <dbReference type="Proteomes" id="UP000216913"/>
    </source>
</evidence>
<dbReference type="RefSeq" id="WP_094799892.1">
    <property type="nucleotide sequence ID" value="NZ_NEVP01000006.1"/>
</dbReference>
<organism evidence="2 3">
    <name type="scientific">Bordetella genomosp. 5</name>
    <dbReference type="NCBI Taxonomy" id="1395608"/>
    <lineage>
        <taxon>Bacteria</taxon>
        <taxon>Pseudomonadati</taxon>
        <taxon>Pseudomonadota</taxon>
        <taxon>Betaproteobacteria</taxon>
        <taxon>Burkholderiales</taxon>
        <taxon>Alcaligenaceae</taxon>
        <taxon>Bordetella</taxon>
    </lineage>
</organism>
<dbReference type="InterPro" id="IPR018958">
    <property type="entry name" value="Knr4/Smi1-like_dom"/>
</dbReference>
<evidence type="ECO:0000259" key="1">
    <source>
        <dbReference type="Pfam" id="PF09346"/>
    </source>
</evidence>
<sequence>MSDTFTPDELHALREHGIVVHAGRVLYGVQPALSQARIDEIEALCAAPLPPALLALWRKTAGGELAYDLRATMDGNEEALSWSELFYDGSEHYRDLQGWIEHEQECAEEAAEESGTEWDGKLRYLPIGGFEYCDRIYVVVAPGPQYGSVVAWKRGLPGWTHTLQQDAVVTFAGDLDGAFAALSLEADPETNLDSPGVFLLEYLDERVESAGLPQALADKLVAFYRRAMLDWRAPLADGTLLREPHLASLALAHAIAQDDAALVRQLAALGMRFDAPLRGSATPADVALVGHAEAAARALIEAGAPVPADALTHVDRQPDPALVALLLDRGATPDGLAMAKCVACGSPESARLVAQAAGPGISASFEEARTALAADYKESLRRVRTGKLSHYLGEAGLAERLDNLKTFTA</sequence>
<protein>
    <submittedName>
        <fullName evidence="2">SMI1/KNR4 family protein</fullName>
    </submittedName>
</protein>
<name>A0A261TR68_9BORD</name>
<accession>A0A261TR68</accession>
<dbReference type="AlphaFoldDB" id="A0A261TR68"/>
<gene>
    <name evidence="2" type="ORF">CAL25_10505</name>
</gene>
<dbReference type="Proteomes" id="UP000216913">
    <property type="component" value="Unassembled WGS sequence"/>
</dbReference>
<reference evidence="2 3" key="1">
    <citation type="submission" date="2017-05" db="EMBL/GenBank/DDBJ databases">
        <title>Complete and WGS of Bordetella genogroups.</title>
        <authorList>
            <person name="Spilker T."/>
            <person name="LiPuma J."/>
        </authorList>
    </citation>
    <scope>NUCLEOTIDE SEQUENCE [LARGE SCALE GENOMIC DNA]</scope>
    <source>
        <strain evidence="2 3">AU10456</strain>
    </source>
</reference>
<evidence type="ECO:0000313" key="2">
    <source>
        <dbReference type="EMBL" id="OZI51935.1"/>
    </source>
</evidence>
<dbReference type="EMBL" id="NEVP01000006">
    <property type="protein sequence ID" value="OZI51935.1"/>
    <property type="molecule type" value="Genomic_DNA"/>
</dbReference>